<reference evidence="11 12" key="1">
    <citation type="submission" date="2016-10" db="EMBL/GenBank/DDBJ databases">
        <title>Reductive evolution of mitochondrial metabolism and differential evolution of invasion-related proteins in Cryptosporidium.</title>
        <authorList>
            <person name="Liu S."/>
            <person name="Roellig D.M."/>
            <person name="Guo Y."/>
            <person name="Li N."/>
            <person name="Frace M.A."/>
            <person name="Tang K."/>
            <person name="Zhang L."/>
            <person name="Feng Y."/>
            <person name="Xiao L."/>
        </authorList>
    </citation>
    <scope>NUCLEOTIDE SEQUENCE [LARGE SCALE GENOMIC DNA]</scope>
    <source>
        <strain evidence="11">39726</strain>
    </source>
</reference>
<keyword evidence="5" id="KW-0256">Endoplasmic reticulum</keyword>
<feature type="chain" id="PRO_5012927189" description="protein disulfide-isomerase" evidence="9">
    <location>
        <begin position="25"/>
        <end position="580"/>
    </location>
</feature>
<evidence type="ECO:0000313" key="11">
    <source>
        <dbReference type="EMBL" id="OII73262.1"/>
    </source>
</evidence>
<dbReference type="InterPro" id="IPR013766">
    <property type="entry name" value="Thioredoxin_domain"/>
</dbReference>
<dbReference type="Pfam" id="PF00085">
    <property type="entry name" value="Thioredoxin"/>
    <property type="match status" value="1"/>
</dbReference>
<accession>A0A1J4MGA6</accession>
<dbReference type="RefSeq" id="XP_028874626.1">
    <property type="nucleotide sequence ID" value="XM_029019505.1"/>
</dbReference>
<dbReference type="EMBL" id="LRBP01000017">
    <property type="protein sequence ID" value="OII73262.1"/>
    <property type="molecule type" value="Genomic_DNA"/>
</dbReference>
<dbReference type="OrthoDB" id="427280at2759"/>
<dbReference type="GO" id="GO:0034976">
    <property type="term" value="P:response to endoplasmic reticulum stress"/>
    <property type="evidence" value="ECO:0007669"/>
    <property type="project" value="TreeGrafter"/>
</dbReference>
<feature type="signal peptide" evidence="9">
    <location>
        <begin position="1"/>
        <end position="24"/>
    </location>
</feature>
<protein>
    <recommendedName>
        <fullName evidence="4">protein disulfide-isomerase</fullName>
        <ecNumber evidence="4">5.3.4.1</ecNumber>
    </recommendedName>
</protein>
<comment type="similarity">
    <text evidence="3">Belongs to the protein disulfide isomerase family.</text>
</comment>
<proteinExistence type="inferred from homology"/>
<keyword evidence="12" id="KW-1185">Reference proteome</keyword>
<comment type="catalytic activity">
    <reaction evidence="1">
        <text>Catalyzes the rearrangement of -S-S- bonds in proteins.</text>
        <dbReference type="EC" id="5.3.4.1"/>
    </reaction>
</comment>
<dbReference type="PANTHER" id="PTHR18929:SF132">
    <property type="entry name" value="PROTEIN DISULFIDE-ISOMERASE A3"/>
    <property type="match status" value="1"/>
</dbReference>
<dbReference type="GeneID" id="39979284"/>
<keyword evidence="9" id="KW-0732">Signal</keyword>
<name>A0A1J4MGA6_9CRYT</name>
<keyword evidence="7" id="KW-0676">Redox-active center</keyword>
<dbReference type="GO" id="GO:0005788">
    <property type="term" value="C:endoplasmic reticulum lumen"/>
    <property type="evidence" value="ECO:0007669"/>
    <property type="project" value="UniProtKB-SubCell"/>
</dbReference>
<dbReference type="InterPro" id="IPR036249">
    <property type="entry name" value="Thioredoxin-like_sf"/>
</dbReference>
<comment type="caution">
    <text evidence="11">The sequence shown here is derived from an EMBL/GenBank/DDBJ whole genome shotgun (WGS) entry which is preliminary data.</text>
</comment>
<evidence type="ECO:0000256" key="7">
    <source>
        <dbReference type="ARBA" id="ARBA00023284"/>
    </source>
</evidence>
<evidence type="ECO:0000256" key="9">
    <source>
        <dbReference type="SAM" id="SignalP"/>
    </source>
</evidence>
<evidence type="ECO:0000313" key="12">
    <source>
        <dbReference type="Proteomes" id="UP000186176"/>
    </source>
</evidence>
<dbReference type="Gene3D" id="3.40.30.10">
    <property type="entry name" value="Glutaredoxin"/>
    <property type="match status" value="2"/>
</dbReference>
<dbReference type="SUPFAM" id="SSF52833">
    <property type="entry name" value="Thioredoxin-like"/>
    <property type="match status" value="2"/>
</dbReference>
<dbReference type="GO" id="GO:0003756">
    <property type="term" value="F:protein disulfide isomerase activity"/>
    <property type="evidence" value="ECO:0007669"/>
    <property type="project" value="UniProtKB-EC"/>
</dbReference>
<comment type="subcellular location">
    <subcellularLocation>
        <location evidence="2">Endoplasmic reticulum lumen</location>
    </subcellularLocation>
</comment>
<organism evidence="11 12">
    <name type="scientific">Cryptosporidium ubiquitum</name>
    <dbReference type="NCBI Taxonomy" id="857276"/>
    <lineage>
        <taxon>Eukaryota</taxon>
        <taxon>Sar</taxon>
        <taxon>Alveolata</taxon>
        <taxon>Apicomplexa</taxon>
        <taxon>Conoidasida</taxon>
        <taxon>Coccidia</taxon>
        <taxon>Eucoccidiorida</taxon>
        <taxon>Eimeriorina</taxon>
        <taxon>Cryptosporidiidae</taxon>
        <taxon>Cryptosporidium</taxon>
    </lineage>
</organism>
<feature type="compositionally biased region" description="Polar residues" evidence="8">
    <location>
        <begin position="557"/>
        <end position="574"/>
    </location>
</feature>
<evidence type="ECO:0000256" key="1">
    <source>
        <dbReference type="ARBA" id="ARBA00001182"/>
    </source>
</evidence>
<keyword evidence="6 11" id="KW-0413">Isomerase</keyword>
<evidence type="ECO:0000256" key="2">
    <source>
        <dbReference type="ARBA" id="ARBA00004319"/>
    </source>
</evidence>
<dbReference type="GO" id="GO:0006457">
    <property type="term" value="P:protein folding"/>
    <property type="evidence" value="ECO:0007669"/>
    <property type="project" value="TreeGrafter"/>
</dbReference>
<evidence type="ECO:0000256" key="8">
    <source>
        <dbReference type="SAM" id="MobiDB-lite"/>
    </source>
</evidence>
<gene>
    <name evidence="11" type="ORF">cubi_02494</name>
</gene>
<evidence type="ECO:0000256" key="3">
    <source>
        <dbReference type="ARBA" id="ARBA00006347"/>
    </source>
</evidence>
<dbReference type="VEuPathDB" id="CryptoDB:cubi_02494"/>
<sequence>MNLFLRRLAPLIAILITLISQVLTEEKIEIPENVTELNNENFKEFINENNLVLVLFYDSSNTSKRIIQGLGDVASNIIKANGTGKIALANFLESSIAQEIYIRSPPKLVFFYGSTDKYEHYPSHLSGLEKDSMISIVLSKENVLFIEHDSRNSESLEKAMKEFNLEDKIYASNLPVLVYYGKPNTKRTEVVKNTLKVLRENGVPIKAFIVYVKYKADIGLHIYRLPEMEKQNSMEINPKELYVAKKRILGLLEWNEKILSVFVESCIRPYVSFKGNELMYIHESSNSLITFLKGSDTLDQYGSSNIKYLDHESMESLRALAKANFFPEDPDKDLMVGLVLPGLEQEVENFTGFYRNVHVENGTFLLKLRKSKFQLENSGNSNKYLLTEKEIKKHGFEYLISLAKNGNIPIFYKSKRIMKHNKVSASVDQYFTTPFNYLELNPSSFIELIQDRNNALIVFFYTEMCSKCNELLPFWNSFSSKIASNQTKESKFRVFVSAFDLELNDNPIDMKIEEIPAIYYFPFGENKVSKMSLYTDDLTLEAVTTFINDRVEQVSEASSQDHNYEAQQSISAHSNVKDEL</sequence>
<evidence type="ECO:0000256" key="4">
    <source>
        <dbReference type="ARBA" id="ARBA00012723"/>
    </source>
</evidence>
<dbReference type="PANTHER" id="PTHR18929">
    <property type="entry name" value="PROTEIN DISULFIDE ISOMERASE"/>
    <property type="match status" value="1"/>
</dbReference>
<feature type="domain" description="Thioredoxin" evidence="10">
    <location>
        <begin position="438"/>
        <end position="531"/>
    </location>
</feature>
<dbReference type="EC" id="5.3.4.1" evidence="4"/>
<evidence type="ECO:0000259" key="10">
    <source>
        <dbReference type="Pfam" id="PF00085"/>
    </source>
</evidence>
<dbReference type="AlphaFoldDB" id="A0A1J4MGA6"/>
<evidence type="ECO:0000256" key="6">
    <source>
        <dbReference type="ARBA" id="ARBA00023235"/>
    </source>
</evidence>
<feature type="region of interest" description="Disordered" evidence="8">
    <location>
        <begin position="557"/>
        <end position="580"/>
    </location>
</feature>
<dbReference type="Proteomes" id="UP000186176">
    <property type="component" value="Unassembled WGS sequence"/>
</dbReference>
<evidence type="ECO:0000256" key="5">
    <source>
        <dbReference type="ARBA" id="ARBA00022824"/>
    </source>
</evidence>